<dbReference type="Proteomes" id="UP000256388">
    <property type="component" value="Unassembled WGS sequence"/>
</dbReference>
<dbReference type="EMBL" id="QUMS01000001">
    <property type="protein sequence ID" value="REG11699.1"/>
    <property type="molecule type" value="Genomic_DNA"/>
</dbReference>
<evidence type="ECO:0000313" key="7">
    <source>
        <dbReference type="Proteomes" id="UP000256388"/>
    </source>
</evidence>
<dbReference type="InterPro" id="IPR025997">
    <property type="entry name" value="SBP_2_dom"/>
</dbReference>
<reference evidence="6 7" key="1">
    <citation type="submission" date="2018-08" db="EMBL/GenBank/DDBJ databases">
        <title>Genomic Encyclopedia of Type Strains, Phase IV (KMG-IV): sequencing the most valuable type-strain genomes for metagenomic binning, comparative biology and taxonomic classification.</title>
        <authorList>
            <person name="Goeker M."/>
        </authorList>
    </citation>
    <scope>NUCLEOTIDE SEQUENCE [LARGE SCALE GENOMIC DNA]</scope>
    <source>
        <strain evidence="6 7">DSM 23923</strain>
    </source>
</reference>
<dbReference type="SUPFAM" id="SSF53822">
    <property type="entry name" value="Periplasmic binding protein-like I"/>
    <property type="match status" value="1"/>
</dbReference>
<keyword evidence="3 4" id="KW-0732">Signal</keyword>
<feature type="chain" id="PRO_5030063601" evidence="4">
    <location>
        <begin position="23"/>
        <end position="338"/>
    </location>
</feature>
<name>A0A347ZR16_9CHLR</name>
<evidence type="ECO:0000256" key="2">
    <source>
        <dbReference type="ARBA" id="ARBA00007639"/>
    </source>
</evidence>
<protein>
    <submittedName>
        <fullName evidence="6">Monosaccharide ABC transporter substrate-binding protein (CUT2 family)</fullName>
    </submittedName>
</protein>
<evidence type="ECO:0000259" key="5">
    <source>
        <dbReference type="Pfam" id="PF13407"/>
    </source>
</evidence>
<sequence>MKRITFVTILVLVGLIAACAPAASAPAEEAPAAEQPAAEEVAPAAEEAAVPVPPSKKVAWVASNIANEFTTGMAANAESVGAEHGWEVTVFNPDSDLSKQISQLENAGSQGYAAIIFDPVAYDGMTAVVEELTSSYDIPVITLHGSCSAQDLLTAFVAINIQEGGRLKMEQVAKDLNGKGDIAIMTGTEGQTTAIFITDGYYEVLPEYPDINVVFTGAGNWNADDATPLAENWLSSGKNLDAIVCNNDGMALGVRAVLQAAGLTGQIKLYGLDATPEGRKAIRDGSMNASIWVDSHAEFVAAFDIIDAFYAGEPFEKEVMIAPTLVTKDNIDELFPND</sequence>
<evidence type="ECO:0000256" key="4">
    <source>
        <dbReference type="SAM" id="SignalP"/>
    </source>
</evidence>
<organism evidence="6 7">
    <name type="scientific">Pelolinea submarina</name>
    <dbReference type="NCBI Taxonomy" id="913107"/>
    <lineage>
        <taxon>Bacteria</taxon>
        <taxon>Bacillati</taxon>
        <taxon>Chloroflexota</taxon>
        <taxon>Anaerolineae</taxon>
        <taxon>Anaerolineales</taxon>
        <taxon>Anaerolineaceae</taxon>
        <taxon>Pelolinea</taxon>
    </lineage>
</organism>
<proteinExistence type="inferred from homology"/>
<dbReference type="InterPro" id="IPR028082">
    <property type="entry name" value="Peripla_BP_I"/>
</dbReference>
<evidence type="ECO:0000256" key="1">
    <source>
        <dbReference type="ARBA" id="ARBA00004196"/>
    </source>
</evidence>
<evidence type="ECO:0000313" key="6">
    <source>
        <dbReference type="EMBL" id="REG11699.1"/>
    </source>
</evidence>
<dbReference type="PANTHER" id="PTHR46847:SF1">
    <property type="entry name" value="D-ALLOSE-BINDING PERIPLASMIC PROTEIN-RELATED"/>
    <property type="match status" value="1"/>
</dbReference>
<dbReference type="PROSITE" id="PS51257">
    <property type="entry name" value="PROKAR_LIPOPROTEIN"/>
    <property type="match status" value="1"/>
</dbReference>
<dbReference type="OrthoDB" id="9814427at2"/>
<dbReference type="CDD" id="cd01536">
    <property type="entry name" value="PBP1_ABC_sugar_binding-like"/>
    <property type="match status" value="1"/>
</dbReference>
<comment type="similarity">
    <text evidence="2">Belongs to the bacterial solute-binding protein 2 family.</text>
</comment>
<dbReference type="GO" id="GO:0030313">
    <property type="term" value="C:cell envelope"/>
    <property type="evidence" value="ECO:0007669"/>
    <property type="project" value="UniProtKB-SubCell"/>
</dbReference>
<dbReference type="AlphaFoldDB" id="A0A347ZR16"/>
<accession>A0A347ZR16</accession>
<dbReference type="RefSeq" id="WP_116224818.1">
    <property type="nucleotide sequence ID" value="NZ_AP018437.1"/>
</dbReference>
<dbReference type="PANTHER" id="PTHR46847">
    <property type="entry name" value="D-ALLOSE-BINDING PERIPLASMIC PROTEIN-RELATED"/>
    <property type="match status" value="1"/>
</dbReference>
<feature type="domain" description="Periplasmic binding protein" evidence="5">
    <location>
        <begin position="58"/>
        <end position="312"/>
    </location>
</feature>
<comment type="caution">
    <text evidence="6">The sequence shown here is derived from an EMBL/GenBank/DDBJ whole genome shotgun (WGS) entry which is preliminary data.</text>
</comment>
<gene>
    <name evidence="6" type="ORF">DFR64_1591</name>
</gene>
<dbReference type="Pfam" id="PF13407">
    <property type="entry name" value="Peripla_BP_4"/>
    <property type="match status" value="1"/>
</dbReference>
<feature type="signal peptide" evidence="4">
    <location>
        <begin position="1"/>
        <end position="22"/>
    </location>
</feature>
<evidence type="ECO:0000256" key="3">
    <source>
        <dbReference type="ARBA" id="ARBA00022729"/>
    </source>
</evidence>
<dbReference type="Gene3D" id="3.40.50.2300">
    <property type="match status" value="2"/>
</dbReference>
<dbReference type="GO" id="GO:0030246">
    <property type="term" value="F:carbohydrate binding"/>
    <property type="evidence" value="ECO:0007669"/>
    <property type="project" value="UniProtKB-ARBA"/>
</dbReference>
<keyword evidence="7" id="KW-1185">Reference proteome</keyword>
<comment type="subcellular location">
    <subcellularLocation>
        <location evidence="1">Cell envelope</location>
    </subcellularLocation>
</comment>